<dbReference type="RefSeq" id="WP_229336537.1">
    <property type="nucleotide sequence ID" value="NZ_JAINUL010000001.1"/>
</dbReference>
<accession>A0ABS8E5P7</accession>
<evidence type="ECO:0000313" key="2">
    <source>
        <dbReference type="EMBL" id="MCC0096024.1"/>
    </source>
</evidence>
<feature type="chain" id="PRO_5047134519" description="Secreted protein" evidence="1">
    <location>
        <begin position="35"/>
        <end position="124"/>
    </location>
</feature>
<protein>
    <recommendedName>
        <fullName evidence="4">Secreted protein</fullName>
    </recommendedName>
</protein>
<keyword evidence="3" id="KW-1185">Reference proteome</keyword>
<keyword evidence="1" id="KW-0732">Signal</keyword>
<gene>
    <name evidence="2" type="ORF">K7B10_14785</name>
</gene>
<evidence type="ECO:0000256" key="1">
    <source>
        <dbReference type="SAM" id="SignalP"/>
    </source>
</evidence>
<sequence>MSRTVKRSTRLATVAGMVAAVGAGMLVTAPASQAAPVAAFRLSNFSATIANICVHTDVATKCSGNIAAGKSEVYKVEYKGAGNWYCTATAKGLTGTASTPYFSRANVKECAEVGNIFGASIQLK</sequence>
<evidence type="ECO:0008006" key="4">
    <source>
        <dbReference type="Google" id="ProtNLM"/>
    </source>
</evidence>
<proteinExistence type="predicted"/>
<comment type="caution">
    <text evidence="2">The sequence shown here is derived from an EMBL/GenBank/DDBJ whole genome shotgun (WGS) entry which is preliminary data.</text>
</comment>
<evidence type="ECO:0000313" key="3">
    <source>
        <dbReference type="Proteomes" id="UP001520654"/>
    </source>
</evidence>
<name>A0ABS8E5P7_9ACTN</name>
<organism evidence="2 3">
    <name type="scientific">Streptomyces flavotricini</name>
    <dbReference type="NCBI Taxonomy" id="66888"/>
    <lineage>
        <taxon>Bacteria</taxon>
        <taxon>Bacillati</taxon>
        <taxon>Actinomycetota</taxon>
        <taxon>Actinomycetes</taxon>
        <taxon>Kitasatosporales</taxon>
        <taxon>Streptomycetaceae</taxon>
        <taxon>Streptomyces</taxon>
    </lineage>
</organism>
<feature type="signal peptide" evidence="1">
    <location>
        <begin position="1"/>
        <end position="34"/>
    </location>
</feature>
<reference evidence="2 3" key="1">
    <citation type="submission" date="2021-08" db="EMBL/GenBank/DDBJ databases">
        <title>Genomic Architecture of Streptomyces flavotricini NGL1 and Streptomyces erythrochromogenes HMS4 With Differential Plant Beneficial attributes and laccase production capabilities.</title>
        <authorList>
            <person name="Salwan R."/>
            <person name="Kaur R."/>
            <person name="Sharma V."/>
        </authorList>
    </citation>
    <scope>NUCLEOTIDE SEQUENCE [LARGE SCALE GENOMIC DNA]</scope>
    <source>
        <strain evidence="2 3">NGL1</strain>
    </source>
</reference>
<dbReference type="EMBL" id="JAINUL010000001">
    <property type="protein sequence ID" value="MCC0096024.1"/>
    <property type="molecule type" value="Genomic_DNA"/>
</dbReference>
<dbReference type="Proteomes" id="UP001520654">
    <property type="component" value="Unassembled WGS sequence"/>
</dbReference>